<feature type="binding site" evidence="2">
    <location>
        <position position="107"/>
    </location>
    <ligand>
        <name>Fe cation</name>
        <dbReference type="ChEBI" id="CHEBI:24875"/>
    </ligand>
</feature>
<feature type="binding site" evidence="2">
    <location>
        <position position="105"/>
    </location>
    <ligand>
        <name>Fe cation</name>
        <dbReference type="ChEBI" id="CHEBI:24875"/>
    </ligand>
</feature>
<dbReference type="InterPro" id="IPR012093">
    <property type="entry name" value="Pirin"/>
</dbReference>
<accession>A0A2S7SSJ9</accession>
<dbReference type="OrthoDB" id="321327at2"/>
<organism evidence="6 7">
    <name type="scientific">Flavipsychrobacter stenotrophus</name>
    <dbReference type="NCBI Taxonomy" id="2077091"/>
    <lineage>
        <taxon>Bacteria</taxon>
        <taxon>Pseudomonadati</taxon>
        <taxon>Bacteroidota</taxon>
        <taxon>Chitinophagia</taxon>
        <taxon>Chitinophagales</taxon>
        <taxon>Chitinophagaceae</taxon>
        <taxon>Flavipsychrobacter</taxon>
    </lineage>
</organism>
<evidence type="ECO:0000256" key="2">
    <source>
        <dbReference type="PIRSR" id="PIRSR006232-1"/>
    </source>
</evidence>
<dbReference type="Gene3D" id="2.60.120.10">
    <property type="entry name" value="Jelly Rolls"/>
    <property type="match status" value="2"/>
</dbReference>
<dbReference type="PANTHER" id="PTHR13903:SF8">
    <property type="entry name" value="PIRIN"/>
    <property type="match status" value="1"/>
</dbReference>
<dbReference type="CDD" id="cd02909">
    <property type="entry name" value="cupin_pirin_N"/>
    <property type="match status" value="1"/>
</dbReference>
<feature type="domain" description="Pirin C-terminal" evidence="5">
    <location>
        <begin position="183"/>
        <end position="284"/>
    </location>
</feature>
<comment type="cofactor">
    <cofactor evidence="2">
        <name>Fe cation</name>
        <dbReference type="ChEBI" id="CHEBI:24875"/>
    </cofactor>
    <text evidence="2">Binds 1 Fe cation per subunit.</text>
</comment>
<evidence type="ECO:0000256" key="1">
    <source>
        <dbReference type="ARBA" id="ARBA00008416"/>
    </source>
</evidence>
<keyword evidence="7" id="KW-1185">Reference proteome</keyword>
<keyword evidence="2" id="KW-0408">Iron</keyword>
<sequence>MEKKILISSGGMNARVRHLLVNRLIPNHHTHAVGPFVFLDHLYPTEQKPGTPKPPTGEAAHPHRGIATFSYIFSGALQHFDSRGHHGIVSAGGAQWMKAGNGVIHDENPAADFVQQGGILHGLQFWINLPAKNKAEMPDYLAVQPSDLPVTELPEDAGSIKVLIGTCGVNASPVTTFLNEFMYHITLNPKASFTYTTKDTLEYAAFVPSEEVKINGTVFSKSELVTFAQDNGEITFTNNGITPSSVILFGGSHYAEPIVAEGPFVMNSQKEIAEAYGDFFDGKYGEIKYQ</sequence>
<proteinExistence type="inferred from homology"/>
<dbReference type="Proteomes" id="UP000239872">
    <property type="component" value="Unassembled WGS sequence"/>
</dbReference>
<feature type="binding site" evidence="2">
    <location>
        <position position="63"/>
    </location>
    <ligand>
        <name>Fe cation</name>
        <dbReference type="ChEBI" id="CHEBI:24875"/>
    </ligand>
</feature>
<protein>
    <submittedName>
        <fullName evidence="6">Pirin family protein</fullName>
    </submittedName>
</protein>
<feature type="domain" description="Pirin N-terminal" evidence="4">
    <location>
        <begin position="23"/>
        <end position="127"/>
    </location>
</feature>
<dbReference type="InterPro" id="IPR011051">
    <property type="entry name" value="RmlC_Cupin_sf"/>
</dbReference>
<evidence type="ECO:0000259" key="5">
    <source>
        <dbReference type="Pfam" id="PF05726"/>
    </source>
</evidence>
<feature type="binding site" evidence="2">
    <location>
        <position position="61"/>
    </location>
    <ligand>
        <name>Fe cation</name>
        <dbReference type="ChEBI" id="CHEBI:24875"/>
    </ligand>
</feature>
<dbReference type="EMBL" id="PPSL01000005">
    <property type="protein sequence ID" value="PQJ09902.1"/>
    <property type="molecule type" value="Genomic_DNA"/>
</dbReference>
<dbReference type="RefSeq" id="WP_105040674.1">
    <property type="nucleotide sequence ID" value="NZ_PPSL01000005.1"/>
</dbReference>
<evidence type="ECO:0000313" key="6">
    <source>
        <dbReference type="EMBL" id="PQJ09902.1"/>
    </source>
</evidence>
<dbReference type="GO" id="GO:0046872">
    <property type="term" value="F:metal ion binding"/>
    <property type="evidence" value="ECO:0007669"/>
    <property type="project" value="UniProtKB-KW"/>
</dbReference>
<evidence type="ECO:0000313" key="7">
    <source>
        <dbReference type="Proteomes" id="UP000239872"/>
    </source>
</evidence>
<evidence type="ECO:0000256" key="3">
    <source>
        <dbReference type="RuleBase" id="RU003457"/>
    </source>
</evidence>
<comment type="caution">
    <text evidence="6">The sequence shown here is derived from an EMBL/GenBank/DDBJ whole genome shotgun (WGS) entry which is preliminary data.</text>
</comment>
<dbReference type="InterPro" id="IPR003829">
    <property type="entry name" value="Pirin_N_dom"/>
</dbReference>
<keyword evidence="2" id="KW-0479">Metal-binding</keyword>
<dbReference type="SUPFAM" id="SSF51182">
    <property type="entry name" value="RmlC-like cupins"/>
    <property type="match status" value="1"/>
</dbReference>
<evidence type="ECO:0000259" key="4">
    <source>
        <dbReference type="Pfam" id="PF02678"/>
    </source>
</evidence>
<dbReference type="InterPro" id="IPR014710">
    <property type="entry name" value="RmlC-like_jellyroll"/>
</dbReference>
<dbReference type="InterPro" id="IPR008778">
    <property type="entry name" value="Pirin_C_dom"/>
</dbReference>
<dbReference type="Pfam" id="PF05726">
    <property type="entry name" value="Pirin_C"/>
    <property type="match status" value="1"/>
</dbReference>
<gene>
    <name evidence="6" type="ORF">CJD36_017530</name>
</gene>
<comment type="similarity">
    <text evidence="1 3">Belongs to the pirin family.</text>
</comment>
<reference evidence="6 7" key="1">
    <citation type="submission" date="2018-01" db="EMBL/GenBank/DDBJ databases">
        <title>A novel member of the phylum Bacteroidetes isolated from glacier ice.</title>
        <authorList>
            <person name="Liu Q."/>
            <person name="Xin Y.-H."/>
        </authorList>
    </citation>
    <scope>NUCLEOTIDE SEQUENCE [LARGE SCALE GENOMIC DNA]</scope>
    <source>
        <strain evidence="6 7">RB1R16</strain>
    </source>
</reference>
<dbReference type="AlphaFoldDB" id="A0A2S7SSJ9"/>
<dbReference type="Pfam" id="PF02678">
    <property type="entry name" value="Pirin"/>
    <property type="match status" value="1"/>
</dbReference>
<name>A0A2S7SSJ9_9BACT</name>
<dbReference type="PANTHER" id="PTHR13903">
    <property type="entry name" value="PIRIN-RELATED"/>
    <property type="match status" value="1"/>
</dbReference>
<dbReference type="PIRSF" id="PIRSF006232">
    <property type="entry name" value="Pirin"/>
    <property type="match status" value="1"/>
</dbReference>